<protein>
    <submittedName>
        <fullName evidence="5">Glutaminase</fullName>
        <ecNumber evidence="5">3.5.1.2</ecNumber>
    </submittedName>
</protein>
<feature type="region of interest" description="Disordered" evidence="4">
    <location>
        <begin position="294"/>
        <end position="329"/>
    </location>
</feature>
<dbReference type="GeneID" id="17091364"/>
<keyword evidence="5" id="KW-0378">Hydrolase</keyword>
<dbReference type="STRING" id="130081.M2X8D2"/>
<sequence>MESSNVVLSLGTWLEQTTPQRVSGTLGEAVDNDCFEDNGTMESPPGSGCESSGPIVDTFLPSTLSATHSKQVVSSTQFSSTLLQAALFRAVATGNLVSLKLMVTAAKELDLLGKAGNVESISNIVNYDQRTLLHLASAEGHLDIVSFLLENQADPYAKDRWGATPIDDAWENNHMEVIKVIEAFVDSEGKSGPVVNMERKQKDIEHRLDTGIDIPYNRGHRPLGAFASIPLTSDFPYCGLRRTVSSPVETENFNEPKQRERSVSCQEDDSFMFLAERFFPMNFPFMDRDNFSEGDSPILESPCGERKTEDVAENDASDNGSEQEEESQLMMVAQEELDRAYRSEKDKIFQKYRKIIEEKLGSVPNRLRLLSLI</sequence>
<dbReference type="PANTHER" id="PTHR24166:SF48">
    <property type="entry name" value="PROTEIN VAPYRIN"/>
    <property type="match status" value="1"/>
</dbReference>
<feature type="repeat" description="ANK" evidence="3">
    <location>
        <begin position="128"/>
        <end position="160"/>
    </location>
</feature>
<evidence type="ECO:0000313" key="5">
    <source>
        <dbReference type="EMBL" id="EME32815.1"/>
    </source>
</evidence>
<dbReference type="InterPro" id="IPR002110">
    <property type="entry name" value="Ankyrin_rpt"/>
</dbReference>
<keyword evidence="1" id="KW-0677">Repeat</keyword>
<dbReference type="KEGG" id="gsl:Gasu_01740"/>
<dbReference type="PROSITE" id="PS50297">
    <property type="entry name" value="ANK_REP_REGION"/>
    <property type="match status" value="1"/>
</dbReference>
<dbReference type="AlphaFoldDB" id="M2X8D2"/>
<dbReference type="Pfam" id="PF13637">
    <property type="entry name" value="Ank_4"/>
    <property type="match status" value="1"/>
</dbReference>
<evidence type="ECO:0000256" key="1">
    <source>
        <dbReference type="ARBA" id="ARBA00022737"/>
    </source>
</evidence>
<dbReference type="InterPro" id="IPR036770">
    <property type="entry name" value="Ankyrin_rpt-contain_sf"/>
</dbReference>
<accession>M2X8D2</accession>
<proteinExistence type="predicted"/>
<dbReference type="PANTHER" id="PTHR24166">
    <property type="entry name" value="ROLLING PEBBLES, ISOFORM B"/>
    <property type="match status" value="1"/>
</dbReference>
<reference evidence="6" key="1">
    <citation type="journal article" date="2013" name="Science">
        <title>Gene transfer from bacteria and archaea facilitated evolution of an extremophilic eukaryote.</title>
        <authorList>
            <person name="Schonknecht G."/>
            <person name="Chen W.H."/>
            <person name="Ternes C.M."/>
            <person name="Barbier G.G."/>
            <person name="Shrestha R.P."/>
            <person name="Stanke M."/>
            <person name="Brautigam A."/>
            <person name="Baker B.J."/>
            <person name="Banfield J.F."/>
            <person name="Garavito R.M."/>
            <person name="Carr K."/>
            <person name="Wilkerson C."/>
            <person name="Rensing S.A."/>
            <person name="Gagneul D."/>
            <person name="Dickenson N.E."/>
            <person name="Oesterhelt C."/>
            <person name="Lercher M.J."/>
            <person name="Weber A.P."/>
        </authorList>
    </citation>
    <scope>NUCLEOTIDE SEQUENCE [LARGE SCALE GENOMIC DNA]</scope>
    <source>
        <strain evidence="6">074W</strain>
    </source>
</reference>
<dbReference type="RefSeq" id="XP_005709335.1">
    <property type="nucleotide sequence ID" value="XM_005709278.1"/>
</dbReference>
<evidence type="ECO:0000256" key="2">
    <source>
        <dbReference type="ARBA" id="ARBA00023043"/>
    </source>
</evidence>
<dbReference type="SUPFAM" id="SSF48403">
    <property type="entry name" value="Ankyrin repeat"/>
    <property type="match status" value="1"/>
</dbReference>
<dbReference type="GO" id="GO:0004359">
    <property type="term" value="F:glutaminase activity"/>
    <property type="evidence" value="ECO:0007669"/>
    <property type="project" value="UniProtKB-EC"/>
</dbReference>
<dbReference type="EMBL" id="KB454484">
    <property type="protein sequence ID" value="EME32815.1"/>
    <property type="molecule type" value="Genomic_DNA"/>
</dbReference>
<feature type="compositionally biased region" description="Acidic residues" evidence="4">
    <location>
        <begin position="311"/>
        <end position="327"/>
    </location>
</feature>
<dbReference type="PROSITE" id="PS50088">
    <property type="entry name" value="ANK_REPEAT"/>
    <property type="match status" value="1"/>
</dbReference>
<dbReference type="InterPro" id="IPR050889">
    <property type="entry name" value="Dendritic_Spine_Reg/Scaffold"/>
</dbReference>
<organism evidence="5 6">
    <name type="scientific">Galdieria sulphuraria</name>
    <name type="common">Red alga</name>
    <dbReference type="NCBI Taxonomy" id="130081"/>
    <lineage>
        <taxon>Eukaryota</taxon>
        <taxon>Rhodophyta</taxon>
        <taxon>Bangiophyceae</taxon>
        <taxon>Galdieriales</taxon>
        <taxon>Galdieriaceae</taxon>
        <taxon>Galdieria</taxon>
    </lineage>
</organism>
<evidence type="ECO:0000256" key="3">
    <source>
        <dbReference type="PROSITE-ProRule" id="PRU00023"/>
    </source>
</evidence>
<keyword evidence="2 3" id="KW-0040">ANK repeat</keyword>
<keyword evidence="6" id="KW-1185">Reference proteome</keyword>
<dbReference type="EC" id="3.5.1.2" evidence="5"/>
<dbReference type="OrthoDB" id="9995210at2759"/>
<evidence type="ECO:0000256" key="4">
    <source>
        <dbReference type="SAM" id="MobiDB-lite"/>
    </source>
</evidence>
<gene>
    <name evidence="5" type="ORF">Gasu_01740</name>
</gene>
<evidence type="ECO:0000313" key="6">
    <source>
        <dbReference type="Proteomes" id="UP000030680"/>
    </source>
</evidence>
<dbReference type="Proteomes" id="UP000030680">
    <property type="component" value="Unassembled WGS sequence"/>
</dbReference>
<name>M2X8D2_GALSU</name>
<dbReference type="Gramene" id="EME32815">
    <property type="protein sequence ID" value="EME32815"/>
    <property type="gene ID" value="Gasu_01740"/>
</dbReference>
<dbReference type="eggNOG" id="KOG0506">
    <property type="taxonomic scope" value="Eukaryota"/>
</dbReference>
<dbReference type="SMART" id="SM00248">
    <property type="entry name" value="ANK"/>
    <property type="match status" value="2"/>
</dbReference>
<dbReference type="Gene3D" id="1.25.40.20">
    <property type="entry name" value="Ankyrin repeat-containing domain"/>
    <property type="match status" value="1"/>
</dbReference>